<evidence type="ECO:0000259" key="2">
    <source>
        <dbReference type="Pfam" id="PF06808"/>
    </source>
</evidence>
<feature type="transmembrane region" description="Helical" evidence="1">
    <location>
        <begin position="56"/>
        <end position="78"/>
    </location>
</feature>
<feature type="transmembrane region" description="Helical" evidence="1">
    <location>
        <begin position="483"/>
        <end position="504"/>
    </location>
</feature>
<accession>A0A265N5A4</accession>
<feature type="transmembrane region" description="Helical" evidence="1">
    <location>
        <begin position="90"/>
        <end position="108"/>
    </location>
</feature>
<feature type="transmembrane region" description="Helical" evidence="1">
    <location>
        <begin position="296"/>
        <end position="314"/>
    </location>
</feature>
<sequence length="660" mass="70648">MQEKPTNENNEKAGQYDDDGNIADRLRTLKGAVSAIISVVAIGMSIFHLYTAMFGVFISIMQRSAHLGFALILVFAIYKPARKAAKSDTIPWYDWLMIVVSAGVYTYFSLNAQDISARMTYIEDLSGLQIAIGIVGALVLIEATRRVVGNALVFIILIFVGYGLWGQLLPGEISHSGFDIMWIIDHLYYTTSGVFSTPLGVSATFIFLFILFGKFLEVSGAGKFFIDLAVAGMGKYRGGPAKTAIAASGIMGMISGSAVANTVTTGAFTIPLMKKTGYRSHFAGAVESVASSGGQITPPIMGAAAFIIATYLGVPYIEIAYAAIIPALLFYVSLFFQVDLRARRIGLVGLKKEELPRPWDVFKKGFIFFAPLILIIVMLVSGASPMRAGLFAIAATILVALINRIAKLNFRTIVKAMDLGARASLETAIACAAAGLIIGVIGFTGIGLKFSSLIISMSGGILIVALIFTMITSIILGMGLPTVAAYIVQVPLTIPALIELGVAPMAAHLFVFYFAAMSAITPPVALAAFAASGIAGSNPMQTGLTAVRLGIAAFIVPYIFVYGEALLLIGSVPEIILAIITAIIGIMGIASAAEGWLLRHAFWYERLILIIGSLLMIVPGVWTDLFGIIILAGIYFLQRLFRKDLLTGKYNYNEEKILNE</sequence>
<evidence type="ECO:0000256" key="1">
    <source>
        <dbReference type="SAM" id="Phobius"/>
    </source>
</evidence>
<feature type="transmembrane region" description="Helical" evidence="1">
    <location>
        <begin position="31"/>
        <end position="50"/>
    </location>
</feature>
<proteinExistence type="predicted"/>
<feature type="transmembrane region" description="Helical" evidence="1">
    <location>
        <begin position="388"/>
        <end position="406"/>
    </location>
</feature>
<keyword evidence="4" id="KW-1185">Reference proteome</keyword>
<feature type="transmembrane region" description="Helical" evidence="1">
    <location>
        <begin position="609"/>
        <end position="637"/>
    </location>
</feature>
<dbReference type="PANTHER" id="PTHR43849:SF2">
    <property type="entry name" value="BLL3936 PROTEIN"/>
    <property type="match status" value="1"/>
</dbReference>
<feature type="transmembrane region" description="Helical" evidence="1">
    <location>
        <begin position="427"/>
        <end position="448"/>
    </location>
</feature>
<dbReference type="RefSeq" id="WP_094887294.1">
    <property type="nucleotide sequence ID" value="NZ_NPMS01000013.1"/>
</dbReference>
<dbReference type="NCBIfam" id="TIGR02123">
    <property type="entry name" value="TRAP_fused"/>
    <property type="match status" value="1"/>
</dbReference>
<feature type="transmembrane region" description="Helical" evidence="1">
    <location>
        <begin position="454"/>
        <end position="476"/>
    </location>
</feature>
<gene>
    <name evidence="3" type="ORF">CIL03_18125</name>
</gene>
<dbReference type="InterPro" id="IPR011853">
    <property type="entry name" value="TRAP_DctM-Dct_fused"/>
</dbReference>
<dbReference type="Pfam" id="PF06808">
    <property type="entry name" value="DctM"/>
    <property type="match status" value="1"/>
</dbReference>
<feature type="transmembrane region" description="Helical" evidence="1">
    <location>
        <begin position="120"/>
        <end position="141"/>
    </location>
</feature>
<dbReference type="InterPro" id="IPR021814">
    <property type="entry name" value="DUF3394"/>
</dbReference>
<evidence type="ECO:0000313" key="4">
    <source>
        <dbReference type="Proteomes" id="UP000216498"/>
    </source>
</evidence>
<dbReference type="Pfam" id="PF11874">
    <property type="entry name" value="DUF3394"/>
    <property type="match status" value="1"/>
</dbReference>
<feature type="transmembrane region" description="Helical" evidence="1">
    <location>
        <begin position="546"/>
        <end position="569"/>
    </location>
</feature>
<comment type="caution">
    <text evidence="3">The sequence shown here is derived from an EMBL/GenBank/DDBJ whole genome shotgun (WGS) entry which is preliminary data.</text>
</comment>
<dbReference type="AlphaFoldDB" id="A0A265N5A4"/>
<reference evidence="3 4" key="1">
    <citation type="submission" date="2017-08" db="EMBL/GenBank/DDBJ databases">
        <title>Virgibacillus indicus sp. nov. and Virgibacillus profoundi sp. nov, two moderately halophilic bacteria isolated from marine sediment by using the Microfluidic Streak Plate.</title>
        <authorList>
            <person name="Xu B."/>
            <person name="Hu B."/>
            <person name="Wang J."/>
            <person name="Zhu Y."/>
            <person name="Huang L."/>
            <person name="Du W."/>
            <person name="Huang Y."/>
        </authorList>
    </citation>
    <scope>NUCLEOTIDE SEQUENCE [LARGE SCALE GENOMIC DNA]</scope>
    <source>
        <strain evidence="3 4">IO3-P2-C2</strain>
    </source>
</reference>
<dbReference type="PANTHER" id="PTHR43849">
    <property type="entry name" value="BLL3936 PROTEIN"/>
    <property type="match status" value="1"/>
</dbReference>
<feature type="transmembrane region" description="Helical" evidence="1">
    <location>
        <begin position="320"/>
        <end position="340"/>
    </location>
</feature>
<keyword evidence="1" id="KW-0472">Membrane</keyword>
<evidence type="ECO:0000313" key="3">
    <source>
        <dbReference type="EMBL" id="OZU87210.1"/>
    </source>
</evidence>
<organism evidence="3 4">
    <name type="scientific">Virgibacillus indicus</name>
    <dbReference type="NCBI Taxonomy" id="2024554"/>
    <lineage>
        <taxon>Bacteria</taxon>
        <taxon>Bacillati</taxon>
        <taxon>Bacillota</taxon>
        <taxon>Bacilli</taxon>
        <taxon>Bacillales</taxon>
        <taxon>Bacillaceae</taxon>
        <taxon>Virgibacillus</taxon>
    </lineage>
</organism>
<name>A0A265N5A4_9BACI</name>
<dbReference type="InterPro" id="IPR010656">
    <property type="entry name" value="DctM"/>
</dbReference>
<dbReference type="Proteomes" id="UP000216498">
    <property type="component" value="Unassembled WGS sequence"/>
</dbReference>
<feature type="transmembrane region" description="Helical" evidence="1">
    <location>
        <begin position="575"/>
        <end position="597"/>
    </location>
</feature>
<feature type="transmembrane region" description="Helical" evidence="1">
    <location>
        <begin position="510"/>
        <end position="534"/>
    </location>
</feature>
<feature type="transmembrane region" description="Helical" evidence="1">
    <location>
        <begin position="188"/>
        <end position="213"/>
    </location>
</feature>
<keyword evidence="1" id="KW-0812">Transmembrane</keyword>
<feature type="transmembrane region" description="Helical" evidence="1">
    <location>
        <begin position="361"/>
        <end position="382"/>
    </location>
</feature>
<dbReference type="OrthoDB" id="9759894at2"/>
<feature type="domain" description="TRAP C4-dicarboxylate transport system permease DctM subunit" evidence="2">
    <location>
        <begin position="136"/>
        <end position="575"/>
    </location>
</feature>
<keyword evidence="1" id="KW-1133">Transmembrane helix</keyword>
<dbReference type="EMBL" id="NPMS01000013">
    <property type="protein sequence ID" value="OZU87210.1"/>
    <property type="molecule type" value="Genomic_DNA"/>
</dbReference>
<protein>
    <recommendedName>
        <fullName evidence="2">TRAP C4-dicarboxylate transport system permease DctM subunit domain-containing protein</fullName>
    </recommendedName>
</protein>
<feature type="transmembrane region" description="Helical" evidence="1">
    <location>
        <begin position="148"/>
        <end position="168"/>
    </location>
</feature>